<accession>A0ACC1TES2</accession>
<protein>
    <submittedName>
        <fullName evidence="1">Uncharacterized protein</fullName>
    </submittedName>
</protein>
<sequence>MTRAFCCIERIVVRLYRAHARRHIVYLTSRTVSGRTVAVVWNSRATQHPKPVAAAPQPGLMAIYTGQRILKHRYLSQAPLMRWNLDLRKGLKNLRAALSVPLSEDKTKLTIKMSQHMSPSLENSEGIGTQLPTPILSGSFADANTSKKDEDSSDSESIGSTLVFDGHSLNEDEPRVSSVSPLPSSSTLWKDVTSFLPDGPESNLDVARHYIHEARKLSCDNLRFPSHSSLATLYLPSIIRKSHISRPSANVVPAFEHSGIDQTLVALHDVDGIIYFEDMRLEGRNLECNNTSPALDHTPRADSGRDANKHKSTPINTPAPAMPALLAFDDTPCLSKAPKPITRLIGVPPPKPTHHRKSAKSRRRASSAVSLEVKRISLEHDPDFDVWQTEEQLGEGTYGRVFRVCNKVGTELAMKVVDISVPLPSILVDGLINELSVLEILSYERERLPYLLCPTNKRSWAWRTSDRLLCILTEFCPGGQLMQHVGRLTGTSLRQILAELVVGIDSLHRLGIVHHDLKPENILIDADGHCVISDFGSAKFLDQDGFLSLNVHDDVLTTLPYAAPEIISADCDKNGIKYYDESVDWWALGVIIMTLIIGEEYFQGKSMAEVSDNIPFYVERIHKTLRSYRCSETLIDLVEGLLTEDPTMRFRISDIKNHPYFSKVDWPMVEERSPDLLPPFFPGSRNIDPIRPVDKRDLNWPRLNEDGYDFVEELRAIGLDLKLDDSIEVPI</sequence>
<organism evidence="1 2">
    <name type="scientific">Phlebia brevispora</name>
    <dbReference type="NCBI Taxonomy" id="194682"/>
    <lineage>
        <taxon>Eukaryota</taxon>
        <taxon>Fungi</taxon>
        <taxon>Dikarya</taxon>
        <taxon>Basidiomycota</taxon>
        <taxon>Agaricomycotina</taxon>
        <taxon>Agaricomycetes</taxon>
        <taxon>Polyporales</taxon>
        <taxon>Meruliaceae</taxon>
        <taxon>Phlebia</taxon>
    </lineage>
</organism>
<dbReference type="EMBL" id="JANHOG010000020">
    <property type="protein sequence ID" value="KAJ3559547.1"/>
    <property type="molecule type" value="Genomic_DNA"/>
</dbReference>
<reference evidence="1" key="1">
    <citation type="submission" date="2022-07" db="EMBL/GenBank/DDBJ databases">
        <title>Genome Sequence of Phlebia brevispora.</title>
        <authorList>
            <person name="Buettner E."/>
        </authorList>
    </citation>
    <scope>NUCLEOTIDE SEQUENCE</scope>
    <source>
        <strain evidence="1">MPL23</strain>
    </source>
</reference>
<dbReference type="Proteomes" id="UP001148662">
    <property type="component" value="Unassembled WGS sequence"/>
</dbReference>
<evidence type="ECO:0000313" key="2">
    <source>
        <dbReference type="Proteomes" id="UP001148662"/>
    </source>
</evidence>
<evidence type="ECO:0000313" key="1">
    <source>
        <dbReference type="EMBL" id="KAJ3559547.1"/>
    </source>
</evidence>
<proteinExistence type="predicted"/>
<gene>
    <name evidence="1" type="ORF">NM688_g284</name>
</gene>
<keyword evidence="2" id="KW-1185">Reference proteome</keyword>
<name>A0ACC1TES2_9APHY</name>
<comment type="caution">
    <text evidence="1">The sequence shown here is derived from an EMBL/GenBank/DDBJ whole genome shotgun (WGS) entry which is preliminary data.</text>
</comment>